<dbReference type="Gene3D" id="3.30.428.10">
    <property type="entry name" value="HIT-like"/>
    <property type="match status" value="1"/>
</dbReference>
<dbReference type="SUPFAM" id="SSF54197">
    <property type="entry name" value="HIT-like"/>
    <property type="match status" value="1"/>
</dbReference>
<organism evidence="5">
    <name type="scientific">uncultured Thermomicrobiales bacterium</name>
    <dbReference type="NCBI Taxonomy" id="1645740"/>
    <lineage>
        <taxon>Bacteria</taxon>
        <taxon>Pseudomonadati</taxon>
        <taxon>Thermomicrobiota</taxon>
        <taxon>Thermomicrobia</taxon>
        <taxon>Thermomicrobiales</taxon>
        <taxon>environmental samples</taxon>
    </lineage>
</organism>
<evidence type="ECO:0000256" key="3">
    <source>
        <dbReference type="PROSITE-ProRule" id="PRU00464"/>
    </source>
</evidence>
<name>A0A6J4UYN5_9BACT</name>
<dbReference type="InterPro" id="IPR036265">
    <property type="entry name" value="HIT-like_sf"/>
</dbReference>
<evidence type="ECO:0000256" key="1">
    <source>
        <dbReference type="PIRSR" id="PIRSR601310-1"/>
    </source>
</evidence>
<evidence type="ECO:0000256" key="2">
    <source>
        <dbReference type="PIRSR" id="PIRSR601310-3"/>
    </source>
</evidence>
<reference evidence="5" key="1">
    <citation type="submission" date="2020-02" db="EMBL/GenBank/DDBJ databases">
        <authorList>
            <person name="Meier V. D."/>
        </authorList>
    </citation>
    <scope>NUCLEOTIDE SEQUENCE</scope>
    <source>
        <strain evidence="5">AVDCRST_MAG43</strain>
    </source>
</reference>
<dbReference type="GO" id="GO:0003824">
    <property type="term" value="F:catalytic activity"/>
    <property type="evidence" value="ECO:0007669"/>
    <property type="project" value="InterPro"/>
</dbReference>
<dbReference type="CDD" id="cd01276">
    <property type="entry name" value="PKCI_related"/>
    <property type="match status" value="1"/>
</dbReference>
<dbReference type="PANTHER" id="PTHR23089">
    <property type="entry name" value="HISTIDINE TRIAD HIT PROTEIN"/>
    <property type="match status" value="1"/>
</dbReference>
<dbReference type="PROSITE" id="PS51084">
    <property type="entry name" value="HIT_2"/>
    <property type="match status" value="1"/>
</dbReference>
<evidence type="ECO:0000313" key="5">
    <source>
        <dbReference type="EMBL" id="CAA9564190.1"/>
    </source>
</evidence>
<proteinExistence type="predicted"/>
<feature type="active site" description="Tele-AMP-histidine intermediate" evidence="1">
    <location>
        <position position="103"/>
    </location>
</feature>
<dbReference type="PRINTS" id="PR00332">
    <property type="entry name" value="HISTRIAD"/>
</dbReference>
<feature type="short sequence motif" description="Histidine triad motif" evidence="2 3">
    <location>
        <begin position="101"/>
        <end position="105"/>
    </location>
</feature>
<dbReference type="InterPro" id="IPR011146">
    <property type="entry name" value="HIT-like"/>
</dbReference>
<sequence length="116" mass="12552">MTDERDCIFCQIAAGNFQTPFLVETDSVVAFDDVAPQAPTHVLIVPKRHLTSIAALTREHDALLGEILEAANEIATQRGIDDAGFRLLTNVGPDAGQTVFHLHWHLLGGRPLSALA</sequence>
<accession>A0A6J4UYN5</accession>
<protein>
    <recommendedName>
        <fullName evidence="4">HIT domain-containing protein</fullName>
    </recommendedName>
</protein>
<gene>
    <name evidence="5" type="ORF">AVDCRST_MAG43-2181</name>
</gene>
<dbReference type="InterPro" id="IPR001310">
    <property type="entry name" value="Histidine_triad_HIT"/>
</dbReference>
<feature type="domain" description="HIT" evidence="4">
    <location>
        <begin position="8"/>
        <end position="116"/>
    </location>
</feature>
<dbReference type="AlphaFoldDB" id="A0A6J4UYN5"/>
<dbReference type="Pfam" id="PF01230">
    <property type="entry name" value="HIT"/>
    <property type="match status" value="1"/>
</dbReference>
<evidence type="ECO:0000259" key="4">
    <source>
        <dbReference type="PROSITE" id="PS51084"/>
    </source>
</evidence>
<dbReference type="EMBL" id="CADCWI010000110">
    <property type="protein sequence ID" value="CAA9564190.1"/>
    <property type="molecule type" value="Genomic_DNA"/>
</dbReference>